<dbReference type="AlphaFoldDB" id="A0A0M0BMY4"/>
<dbReference type="PATRIC" id="fig|1685127.3.peg.1563"/>
<dbReference type="Gene3D" id="3.40.920.10">
    <property type="entry name" value="Pyruvate-ferredoxin oxidoreductase, PFOR, domain III"/>
    <property type="match status" value="1"/>
</dbReference>
<protein>
    <recommendedName>
        <fullName evidence="1">pyruvate synthase</fullName>
        <ecNumber evidence="1">1.2.7.1</ecNumber>
    </recommendedName>
</protein>
<dbReference type="InterPro" id="IPR051626">
    <property type="entry name" value="Oxidoreductase_gamma_subunit"/>
</dbReference>
<dbReference type="PANTHER" id="PTHR43366">
    <property type="entry name" value="PYRUVATE SYNTHASE SUBUNIT PORC"/>
    <property type="match status" value="1"/>
</dbReference>
<dbReference type="InterPro" id="IPR019752">
    <property type="entry name" value="Pyrv/ketoisovalerate_OxRed_cat"/>
</dbReference>
<comment type="caution">
    <text evidence="5">The sequence shown here is derived from an EMBL/GenBank/DDBJ whole genome shotgun (WGS) entry which is preliminary data.</text>
</comment>
<dbReference type="EMBL" id="LFWZ01000054">
    <property type="protein sequence ID" value="KON29700.1"/>
    <property type="molecule type" value="Genomic_DNA"/>
</dbReference>
<feature type="domain" description="Pyruvate/ketoisovalerate oxidoreductase catalytic" evidence="4">
    <location>
        <begin position="14"/>
        <end position="180"/>
    </location>
</feature>
<name>A0A0M0BMY4_9ARCH</name>
<accession>A0A0M0BMY4</accession>
<comment type="catalytic activity">
    <reaction evidence="3">
        <text>2 oxidized [2Fe-2S]-[ferredoxin] + pyruvate + CoA = 2 reduced [2Fe-2S]-[ferredoxin] + acetyl-CoA + CO2 + H(+)</text>
        <dbReference type="Rhea" id="RHEA:12765"/>
        <dbReference type="Rhea" id="RHEA-COMP:10000"/>
        <dbReference type="Rhea" id="RHEA-COMP:10001"/>
        <dbReference type="ChEBI" id="CHEBI:15361"/>
        <dbReference type="ChEBI" id="CHEBI:15378"/>
        <dbReference type="ChEBI" id="CHEBI:16526"/>
        <dbReference type="ChEBI" id="CHEBI:33737"/>
        <dbReference type="ChEBI" id="CHEBI:33738"/>
        <dbReference type="ChEBI" id="CHEBI:57287"/>
        <dbReference type="ChEBI" id="CHEBI:57288"/>
        <dbReference type="EC" id="1.2.7.1"/>
    </reaction>
</comment>
<dbReference type="EC" id="1.2.7.1" evidence="1"/>
<dbReference type="PANTHER" id="PTHR43366:SF1">
    <property type="entry name" value="PYRUVATE SYNTHASE SUBUNIT PORC"/>
    <property type="match status" value="1"/>
</dbReference>
<evidence type="ECO:0000256" key="1">
    <source>
        <dbReference type="ARBA" id="ARBA00012822"/>
    </source>
</evidence>
<dbReference type="SUPFAM" id="SSF53323">
    <property type="entry name" value="Pyruvate-ferredoxin oxidoreductase, PFOR, domain III"/>
    <property type="match status" value="1"/>
</dbReference>
<keyword evidence="2" id="KW-0560">Oxidoreductase</keyword>
<dbReference type="GO" id="GO:0019164">
    <property type="term" value="F:pyruvate synthase activity"/>
    <property type="evidence" value="ECO:0007669"/>
    <property type="project" value="UniProtKB-EC"/>
</dbReference>
<dbReference type="InterPro" id="IPR002869">
    <property type="entry name" value="Pyrv_flavodox_OxRed_cen"/>
</dbReference>
<evidence type="ECO:0000313" key="6">
    <source>
        <dbReference type="Proteomes" id="UP000037210"/>
    </source>
</evidence>
<dbReference type="Proteomes" id="UP000037210">
    <property type="component" value="Unassembled WGS sequence"/>
</dbReference>
<gene>
    <name evidence="5" type="ORF">AC482_05810</name>
</gene>
<dbReference type="NCBIfam" id="TIGR02175">
    <property type="entry name" value="PorC_KorC"/>
    <property type="match status" value="1"/>
</dbReference>
<evidence type="ECO:0000256" key="3">
    <source>
        <dbReference type="ARBA" id="ARBA00049357"/>
    </source>
</evidence>
<proteinExistence type="predicted"/>
<dbReference type="Pfam" id="PF01558">
    <property type="entry name" value="POR"/>
    <property type="match status" value="1"/>
</dbReference>
<evidence type="ECO:0000313" key="5">
    <source>
        <dbReference type="EMBL" id="KON29700.1"/>
    </source>
</evidence>
<sequence length="186" mass="20109">MKGRLVEVRFHGRGGQGAWTASLLLARAGLKEERYIQSFPTFGPERAGAPITAYTRISDEPIRLHSGVYEPDVVVALDPTLLGPAVVEGVKPGTKLVVNTDQSPAEVRERLGLHDAEMWALDATSLALKVLGRPITNTAMLGACVRATGIIKLESLLDVVRERFSGRVMEMNLEVVETAYKEAASG</sequence>
<organism evidence="5 6">
    <name type="scientific">miscellaneous Crenarchaeota group-15 archaeon DG-45</name>
    <dbReference type="NCBI Taxonomy" id="1685127"/>
    <lineage>
        <taxon>Archaea</taxon>
        <taxon>Candidatus Bathyarchaeota</taxon>
        <taxon>MCG-15</taxon>
    </lineage>
</organism>
<evidence type="ECO:0000256" key="2">
    <source>
        <dbReference type="ARBA" id="ARBA00023002"/>
    </source>
</evidence>
<evidence type="ECO:0000259" key="4">
    <source>
        <dbReference type="Pfam" id="PF01558"/>
    </source>
</evidence>
<dbReference type="InterPro" id="IPR011894">
    <property type="entry name" value="PorC_KorC"/>
</dbReference>
<reference evidence="5 6" key="1">
    <citation type="submission" date="2015-06" db="EMBL/GenBank/DDBJ databases">
        <title>New insights into the roles of widespread benthic archaea in carbon and nitrogen cycling.</title>
        <authorList>
            <person name="Lazar C.S."/>
            <person name="Baker B.J."/>
            <person name="Seitz K.W."/>
            <person name="Hyde A.S."/>
            <person name="Dick G.J."/>
            <person name="Hinrichs K.-U."/>
            <person name="Teske A.P."/>
        </authorList>
    </citation>
    <scope>NUCLEOTIDE SEQUENCE [LARGE SCALE GENOMIC DNA]</scope>
    <source>
        <strain evidence="5">DG-45</strain>
    </source>
</reference>